<dbReference type="Gene3D" id="3.10.290.30">
    <property type="entry name" value="MM3350-like"/>
    <property type="match status" value="1"/>
</dbReference>
<dbReference type="PANTHER" id="PTHR41878">
    <property type="entry name" value="LEXA REPRESSOR-RELATED"/>
    <property type="match status" value="1"/>
</dbReference>
<sequence length="201" mass="23860">MKTKYNRVYQFRIRLEEIEPDIWRAIQVPETYTFWDLHVAIQDAMGWQDYHLHEFILINPLTGKKTRIGIPSEEFLDEEILPGWKTMIADYFSMENKSADYTYDFGDNWQHAITLEKILPKEEKQVYPRCIDGKRACPPEDCGSIPGYEDILGMLKNPDPDDEEYKETIEWLGGEYNPEYFDPGEVHFDNPEERFKMAFDL</sequence>
<dbReference type="SUPFAM" id="SSF159941">
    <property type="entry name" value="MM3350-like"/>
    <property type="match status" value="1"/>
</dbReference>
<accession>A0A1F5ADD0</accession>
<dbReference type="EMBL" id="MEYH01000035">
    <property type="protein sequence ID" value="OGD16388.1"/>
    <property type="molecule type" value="Genomic_DNA"/>
</dbReference>
<dbReference type="STRING" id="1797291.A2V47_02770"/>
<evidence type="ECO:0000259" key="1">
    <source>
        <dbReference type="Pfam" id="PF07929"/>
    </source>
</evidence>
<evidence type="ECO:0000313" key="2">
    <source>
        <dbReference type="EMBL" id="OGD16388.1"/>
    </source>
</evidence>
<evidence type="ECO:0000313" key="3">
    <source>
        <dbReference type="Proteomes" id="UP000177701"/>
    </source>
</evidence>
<dbReference type="PANTHER" id="PTHR41878:SF1">
    <property type="entry name" value="TNPR PROTEIN"/>
    <property type="match status" value="1"/>
</dbReference>
<dbReference type="Pfam" id="PF07929">
    <property type="entry name" value="PRiA4_ORF3"/>
    <property type="match status" value="1"/>
</dbReference>
<comment type="caution">
    <text evidence="2">The sequence shown here is derived from an EMBL/GenBank/DDBJ whole genome shotgun (WGS) entry which is preliminary data.</text>
</comment>
<dbReference type="AlphaFoldDB" id="A0A1F5ADD0"/>
<gene>
    <name evidence="2" type="ORF">A2V47_02770</name>
</gene>
<feature type="domain" description="Plasmid pRiA4b Orf3-like" evidence="1">
    <location>
        <begin position="8"/>
        <end position="183"/>
    </location>
</feature>
<dbReference type="InterPro" id="IPR024047">
    <property type="entry name" value="MM3350-like_sf"/>
</dbReference>
<dbReference type="Proteomes" id="UP000177701">
    <property type="component" value="Unassembled WGS sequence"/>
</dbReference>
<dbReference type="InterPro" id="IPR012912">
    <property type="entry name" value="Plasmid_pRiA4b_Orf3-like"/>
</dbReference>
<name>A0A1F5ADD0_9BACT</name>
<organism evidence="2 3">
    <name type="scientific">Candidatus Sediminicultor quintus</name>
    <dbReference type="NCBI Taxonomy" id="1797291"/>
    <lineage>
        <taxon>Bacteria</taxon>
        <taxon>Pseudomonadati</taxon>
        <taxon>Atribacterota</taxon>
        <taxon>Candidatus Phoenicimicrobiia</taxon>
        <taxon>Candidatus Pheonicimicrobiales</taxon>
        <taxon>Candidatus Phoenicimicrobiaceae</taxon>
        <taxon>Candidatus Sediminicultor</taxon>
    </lineage>
</organism>
<protein>
    <recommendedName>
        <fullName evidence="1">Plasmid pRiA4b Orf3-like domain-containing protein</fullName>
    </recommendedName>
</protein>
<reference evidence="2 3" key="1">
    <citation type="journal article" date="2016" name="Nat. Commun.">
        <title>Thousands of microbial genomes shed light on interconnected biogeochemical processes in an aquifer system.</title>
        <authorList>
            <person name="Anantharaman K."/>
            <person name="Brown C.T."/>
            <person name="Hug L.A."/>
            <person name="Sharon I."/>
            <person name="Castelle C.J."/>
            <person name="Probst A.J."/>
            <person name="Thomas B.C."/>
            <person name="Singh A."/>
            <person name="Wilkins M.J."/>
            <person name="Karaoz U."/>
            <person name="Brodie E.L."/>
            <person name="Williams K.H."/>
            <person name="Hubbard S.S."/>
            <person name="Banfield J.F."/>
        </authorList>
    </citation>
    <scope>NUCLEOTIDE SEQUENCE [LARGE SCALE GENOMIC DNA]</scope>
</reference>
<proteinExistence type="predicted"/>